<proteinExistence type="predicted"/>
<accession>A0A381UBR1</accession>
<sequence length="175" mass="19003">MEIRNVRAAPKGVTSQPMLRTCLVCFTVLLSGCFTYVRTDEEVVPVGQDVRLLVTREGAADLTALTDAEDVGHTIQGTLVRREDDALFIGVPFPNRTGSSALSSDMHQTIRVPTGEILATDRRQWNAGRTGLLLGGAVTTGVLLFLEIIQVGRNTADNPGEDRDWHLALFSIQIG</sequence>
<protein>
    <submittedName>
        <fullName evidence="1">Uncharacterized protein</fullName>
    </submittedName>
</protein>
<dbReference type="EMBL" id="UINC01006124">
    <property type="protein sequence ID" value="SVA25636.1"/>
    <property type="molecule type" value="Genomic_DNA"/>
</dbReference>
<gene>
    <name evidence="1" type="ORF">METZ01_LOCUS78490</name>
</gene>
<dbReference type="AlphaFoldDB" id="A0A381UBR1"/>
<reference evidence="1" key="1">
    <citation type="submission" date="2018-05" db="EMBL/GenBank/DDBJ databases">
        <authorList>
            <person name="Lanie J.A."/>
            <person name="Ng W.-L."/>
            <person name="Kazmierczak K.M."/>
            <person name="Andrzejewski T.M."/>
            <person name="Davidsen T.M."/>
            <person name="Wayne K.J."/>
            <person name="Tettelin H."/>
            <person name="Glass J.I."/>
            <person name="Rusch D."/>
            <person name="Podicherti R."/>
            <person name="Tsui H.-C.T."/>
            <person name="Winkler M.E."/>
        </authorList>
    </citation>
    <scope>NUCLEOTIDE SEQUENCE</scope>
</reference>
<organism evidence="1">
    <name type="scientific">marine metagenome</name>
    <dbReference type="NCBI Taxonomy" id="408172"/>
    <lineage>
        <taxon>unclassified sequences</taxon>
        <taxon>metagenomes</taxon>
        <taxon>ecological metagenomes</taxon>
    </lineage>
</organism>
<evidence type="ECO:0000313" key="1">
    <source>
        <dbReference type="EMBL" id="SVA25636.1"/>
    </source>
</evidence>
<name>A0A381UBR1_9ZZZZ</name>
<dbReference type="PROSITE" id="PS51257">
    <property type="entry name" value="PROKAR_LIPOPROTEIN"/>
    <property type="match status" value="1"/>
</dbReference>